<dbReference type="Pfam" id="PF00990">
    <property type="entry name" value="GGDEF"/>
    <property type="match status" value="1"/>
</dbReference>
<dbReference type="PROSITE" id="PS50887">
    <property type="entry name" value="GGDEF"/>
    <property type="match status" value="1"/>
</dbReference>
<dbReference type="SMART" id="SM00052">
    <property type="entry name" value="EAL"/>
    <property type="match status" value="1"/>
</dbReference>
<dbReference type="FunFam" id="3.30.70.270:FF:000001">
    <property type="entry name" value="Diguanylate cyclase domain protein"/>
    <property type="match status" value="1"/>
</dbReference>
<dbReference type="Proteomes" id="UP000000383">
    <property type="component" value="Chromosome"/>
</dbReference>
<dbReference type="InterPro" id="IPR029016">
    <property type="entry name" value="GAF-like_dom_sf"/>
</dbReference>
<dbReference type="PROSITE" id="PS50883">
    <property type="entry name" value="EAL"/>
    <property type="match status" value="1"/>
</dbReference>
<dbReference type="InterPro" id="IPR035919">
    <property type="entry name" value="EAL_sf"/>
</dbReference>
<dbReference type="Pfam" id="PF00563">
    <property type="entry name" value="EAL"/>
    <property type="match status" value="1"/>
</dbReference>
<feature type="domain" description="PAS" evidence="1">
    <location>
        <begin position="306"/>
        <end position="353"/>
    </location>
</feature>
<dbReference type="KEGG" id="meh:M301_0406"/>
<dbReference type="SUPFAM" id="SSF55785">
    <property type="entry name" value="PYP-like sensor domain (PAS domain)"/>
    <property type="match status" value="2"/>
</dbReference>
<dbReference type="SMART" id="SM00267">
    <property type="entry name" value="GGDEF"/>
    <property type="match status" value="1"/>
</dbReference>
<dbReference type="CDD" id="cd01948">
    <property type="entry name" value="EAL"/>
    <property type="match status" value="1"/>
</dbReference>
<dbReference type="InterPro" id="IPR043128">
    <property type="entry name" value="Rev_trsase/Diguanyl_cyclase"/>
</dbReference>
<dbReference type="InterPro" id="IPR013655">
    <property type="entry name" value="PAS_fold_3"/>
</dbReference>
<keyword evidence="6" id="KW-1185">Reference proteome</keyword>
<dbReference type="NCBIfam" id="TIGR00229">
    <property type="entry name" value="sensory_box"/>
    <property type="match status" value="2"/>
</dbReference>
<reference evidence="5 6" key="2">
    <citation type="journal article" date="2011" name="J. Bacteriol.">
        <title>Genomes of three methylotrophs from a single niche uncover genetic and metabolic divergence of Methylophilaceae.</title>
        <authorList>
            <person name="Lapidus A."/>
            <person name="Clum A."/>
            <person name="Labutti K."/>
            <person name="Kaluzhnaya M.G."/>
            <person name="Lim S."/>
            <person name="Beck D.A."/>
            <person name="Glavina Del Rio T."/>
            <person name="Nolan M."/>
            <person name="Mavromatis K."/>
            <person name="Huntemann M."/>
            <person name="Lucas S."/>
            <person name="Lidstrom M.E."/>
            <person name="Ivanova N."/>
            <person name="Chistoserdova L."/>
        </authorList>
    </citation>
    <scope>NUCLEOTIDE SEQUENCE [LARGE SCALE GENOMIC DNA]</scope>
    <source>
        <strain evidence="5 6">301</strain>
    </source>
</reference>
<dbReference type="GO" id="GO:0003824">
    <property type="term" value="F:catalytic activity"/>
    <property type="evidence" value="ECO:0007669"/>
    <property type="project" value="UniProtKB-ARBA"/>
</dbReference>
<dbReference type="PANTHER" id="PTHR44757">
    <property type="entry name" value="DIGUANYLATE CYCLASE DGCP"/>
    <property type="match status" value="1"/>
</dbReference>
<dbReference type="SUPFAM" id="SSF141868">
    <property type="entry name" value="EAL domain-like"/>
    <property type="match status" value="1"/>
</dbReference>
<dbReference type="RefSeq" id="WP_013147108.1">
    <property type="nucleotide sequence ID" value="NC_014207.1"/>
</dbReference>
<dbReference type="Pfam" id="PF13426">
    <property type="entry name" value="PAS_9"/>
    <property type="match status" value="1"/>
</dbReference>
<dbReference type="Gene3D" id="3.30.450.20">
    <property type="entry name" value="PAS domain"/>
    <property type="match status" value="2"/>
</dbReference>
<dbReference type="HOGENOM" id="CLU_000445_70_20_4"/>
<dbReference type="CDD" id="cd01949">
    <property type="entry name" value="GGDEF"/>
    <property type="match status" value="1"/>
</dbReference>
<dbReference type="EMBL" id="CP002056">
    <property type="protein sequence ID" value="ADI28792.1"/>
    <property type="molecule type" value="Genomic_DNA"/>
</dbReference>
<dbReference type="CDD" id="cd00130">
    <property type="entry name" value="PAS"/>
    <property type="match status" value="2"/>
</dbReference>
<dbReference type="PROSITE" id="PS50113">
    <property type="entry name" value="PAC"/>
    <property type="match status" value="1"/>
</dbReference>
<dbReference type="SUPFAM" id="SSF55781">
    <property type="entry name" value="GAF domain-like"/>
    <property type="match status" value="1"/>
</dbReference>
<sequence length="861" mass="97294">MTETSLNLPKYPILDNIEVPADVLESWQITADLLAQIANIPAALIMRTHDDEIEVFVSSSSSGNVYHTGEKANLDSGLYCETVMNTQHALLVPNAITNPEWNQNPDIKLGMISYYGLPLNWPSGEVFGTICILDTKENHYSKNTYDLMERFRDSIQLSLEHIYKSSIAFRQRDKAQDALRDNETLFQAVFENAAVGIAQVSTAGHFLQINREYCRIIGYSQEEVLTNNFTFQQITLPEDLKIDVLNAKKLIDGESDKYIAEKRYIHKNSSIVWVNLSVQLLRNNTGQPLYFISAVQDIGDRKLAEEELKLAGLVYKNSSEAMAVTDEEGRILAINPAFTKMTGYEFDEVRGKTHAMLQSDQHSVDFYIAMWDSIAVTGQWQGEVWNKRKNGEIYPEWLTINTSYHKDGSVHRHVALFSDISAIKEAEELILNQANYDQLTKLPNRRLFNDRLEQEIKKSQREKHSTVLLFVDIDHFKEVNDTLGHDMGDRLLIDAAMRIKSCVRDSDTVARLGGDEFTIILTDLKDNLSIAQIAQNIISSLSEVFHLGTRKAFVSASIGIAFYPEDATNIVELLKIADQAMYVAKSAGRGCYRFFTKAMQQESDFRIRLSNDLHQALHSKQFTVHYQPIVELNTGHIHKAEALLRWQHPELGAVSPAIFIPIAEDNGTIHEIGNWVFTQAVNQAAHIQSLIGRDFQITVNKSPIQFKGHDEIIHNWITLLNDINLPAKNVVVEITEGILMDVVGDIPDKLLAFREAGIKIAIDDFGTGYSSLSYLKKFDVDYLKIDQSFTRHLSLNAPEFALCEAIVVMAHRLNIKVIAEGVETELQRELLKLIGCDYGQGYLFSKPVPAAELEILLQKDL</sequence>
<feature type="domain" description="PAC" evidence="2">
    <location>
        <begin position="258"/>
        <end position="310"/>
    </location>
</feature>
<proteinExistence type="predicted"/>
<evidence type="ECO:0000259" key="2">
    <source>
        <dbReference type="PROSITE" id="PS50113"/>
    </source>
</evidence>
<dbReference type="PROSITE" id="PS50112">
    <property type="entry name" value="PAS"/>
    <property type="match status" value="2"/>
</dbReference>
<dbReference type="eggNOG" id="COG2203">
    <property type="taxonomic scope" value="Bacteria"/>
</dbReference>
<dbReference type="STRING" id="666681.M301_0406"/>
<dbReference type="InterPro" id="IPR001610">
    <property type="entry name" value="PAC"/>
</dbReference>
<dbReference type="InterPro" id="IPR052155">
    <property type="entry name" value="Biofilm_reg_signaling"/>
</dbReference>
<dbReference type="OrthoDB" id="8588402at2"/>
<dbReference type="InterPro" id="IPR035965">
    <property type="entry name" value="PAS-like_dom_sf"/>
</dbReference>
<dbReference type="Gene3D" id="3.30.450.40">
    <property type="match status" value="1"/>
</dbReference>
<dbReference type="InterPro" id="IPR029787">
    <property type="entry name" value="Nucleotide_cyclase"/>
</dbReference>
<dbReference type="PANTHER" id="PTHR44757:SF2">
    <property type="entry name" value="BIOFILM ARCHITECTURE MAINTENANCE PROTEIN MBAA"/>
    <property type="match status" value="1"/>
</dbReference>
<feature type="domain" description="EAL" evidence="3">
    <location>
        <begin position="606"/>
        <end position="861"/>
    </location>
</feature>
<dbReference type="Gene3D" id="3.20.20.450">
    <property type="entry name" value="EAL domain"/>
    <property type="match status" value="1"/>
</dbReference>
<dbReference type="NCBIfam" id="TIGR00254">
    <property type="entry name" value="GGDEF"/>
    <property type="match status" value="1"/>
</dbReference>
<dbReference type="InterPro" id="IPR000014">
    <property type="entry name" value="PAS"/>
</dbReference>
<dbReference type="InterPro" id="IPR001633">
    <property type="entry name" value="EAL_dom"/>
</dbReference>
<dbReference type="InterPro" id="IPR000160">
    <property type="entry name" value="GGDEF_dom"/>
</dbReference>
<dbReference type="Pfam" id="PF01590">
    <property type="entry name" value="GAF"/>
    <property type="match status" value="1"/>
</dbReference>
<dbReference type="SMART" id="SM00065">
    <property type="entry name" value="GAF"/>
    <property type="match status" value="1"/>
</dbReference>
<dbReference type="AlphaFoldDB" id="D7DM81"/>
<dbReference type="SMART" id="SM00091">
    <property type="entry name" value="PAS"/>
    <property type="match status" value="2"/>
</dbReference>
<evidence type="ECO:0000313" key="5">
    <source>
        <dbReference type="EMBL" id="ADI28792.1"/>
    </source>
</evidence>
<dbReference type="InterPro" id="IPR000700">
    <property type="entry name" value="PAS-assoc_C"/>
</dbReference>
<evidence type="ECO:0000259" key="3">
    <source>
        <dbReference type="PROSITE" id="PS50883"/>
    </source>
</evidence>
<dbReference type="Pfam" id="PF08447">
    <property type="entry name" value="PAS_3"/>
    <property type="match status" value="1"/>
</dbReference>
<evidence type="ECO:0000259" key="4">
    <source>
        <dbReference type="PROSITE" id="PS50887"/>
    </source>
</evidence>
<dbReference type="InterPro" id="IPR003018">
    <property type="entry name" value="GAF"/>
</dbReference>
<dbReference type="Gene3D" id="3.30.70.270">
    <property type="match status" value="1"/>
</dbReference>
<evidence type="ECO:0000259" key="1">
    <source>
        <dbReference type="PROSITE" id="PS50112"/>
    </source>
</evidence>
<feature type="domain" description="PAS" evidence="1">
    <location>
        <begin position="182"/>
        <end position="254"/>
    </location>
</feature>
<protein>
    <submittedName>
        <fullName evidence="5">Diguanylate cyclase/phosphodiesterase with PAS/PAC and GAF sensor(S)</fullName>
    </submittedName>
</protein>
<dbReference type="SMART" id="SM00086">
    <property type="entry name" value="PAC"/>
    <property type="match status" value="2"/>
</dbReference>
<evidence type="ECO:0000313" key="6">
    <source>
        <dbReference type="Proteomes" id="UP000000383"/>
    </source>
</evidence>
<dbReference type="eggNOG" id="COG5001">
    <property type="taxonomic scope" value="Bacteria"/>
</dbReference>
<reference evidence="6" key="1">
    <citation type="submission" date="2010-05" db="EMBL/GenBank/DDBJ databases">
        <title>Complete sequence of Methylotenera sp. 301.</title>
        <authorList>
            <person name="Lucas S."/>
            <person name="Copeland A."/>
            <person name="Lapidus A."/>
            <person name="Cheng J.-F."/>
            <person name="Bruce D."/>
            <person name="Goodwin L."/>
            <person name="Pitluck S."/>
            <person name="Clum A."/>
            <person name="Land M."/>
            <person name="Hauser L."/>
            <person name="Kyrpides N."/>
            <person name="Ivanova N."/>
            <person name="Chistoservova L."/>
            <person name="Kalyuzhnaya M."/>
            <person name="Woyke T."/>
        </authorList>
    </citation>
    <scope>NUCLEOTIDE SEQUENCE [LARGE SCALE GENOMIC DNA]</scope>
    <source>
        <strain evidence="6">301</strain>
    </source>
</reference>
<gene>
    <name evidence="5" type="ordered locus">M301_0406</name>
</gene>
<organism evidence="5 6">
    <name type="scientific">Methylotenera versatilis (strain 301)</name>
    <dbReference type="NCBI Taxonomy" id="666681"/>
    <lineage>
        <taxon>Bacteria</taxon>
        <taxon>Pseudomonadati</taxon>
        <taxon>Pseudomonadota</taxon>
        <taxon>Betaproteobacteria</taxon>
        <taxon>Nitrosomonadales</taxon>
        <taxon>Methylophilaceae</taxon>
        <taxon>Methylotenera</taxon>
    </lineage>
</organism>
<accession>D7DM81</accession>
<feature type="domain" description="GGDEF" evidence="4">
    <location>
        <begin position="464"/>
        <end position="597"/>
    </location>
</feature>
<dbReference type="SUPFAM" id="SSF55073">
    <property type="entry name" value="Nucleotide cyclase"/>
    <property type="match status" value="1"/>
</dbReference>
<name>D7DM81_METV0</name>